<feature type="transmembrane region" description="Helical" evidence="1">
    <location>
        <begin position="355"/>
        <end position="375"/>
    </location>
</feature>
<dbReference type="InterPro" id="IPR044049">
    <property type="entry name" value="EccD_transm"/>
</dbReference>
<organism evidence="3 4">
    <name type="scientific">Rugosimonospora acidiphila</name>
    <dbReference type="NCBI Taxonomy" id="556531"/>
    <lineage>
        <taxon>Bacteria</taxon>
        <taxon>Bacillati</taxon>
        <taxon>Actinomycetota</taxon>
        <taxon>Actinomycetes</taxon>
        <taxon>Micromonosporales</taxon>
        <taxon>Micromonosporaceae</taxon>
        <taxon>Rugosimonospora</taxon>
    </lineage>
</organism>
<feature type="transmembrane region" description="Helical" evidence="1">
    <location>
        <begin position="115"/>
        <end position="133"/>
    </location>
</feature>
<dbReference type="Proteomes" id="UP001501570">
    <property type="component" value="Unassembled WGS sequence"/>
</dbReference>
<feature type="domain" description="EccD-like transmembrane" evidence="2">
    <location>
        <begin position="298"/>
        <end position="455"/>
    </location>
</feature>
<dbReference type="EMBL" id="BAABJQ010000039">
    <property type="protein sequence ID" value="GAA5199768.1"/>
    <property type="molecule type" value="Genomic_DNA"/>
</dbReference>
<evidence type="ECO:0000313" key="4">
    <source>
        <dbReference type="Proteomes" id="UP001501570"/>
    </source>
</evidence>
<comment type="caution">
    <text evidence="3">The sequence shown here is derived from an EMBL/GenBank/DDBJ whole genome shotgun (WGS) entry which is preliminary data.</text>
</comment>
<evidence type="ECO:0000259" key="2">
    <source>
        <dbReference type="Pfam" id="PF19053"/>
    </source>
</evidence>
<feature type="transmembrane region" description="Helical" evidence="1">
    <location>
        <begin position="301"/>
        <end position="321"/>
    </location>
</feature>
<dbReference type="Gene3D" id="3.10.20.90">
    <property type="entry name" value="Phosphatidylinositol 3-kinase Catalytic Subunit, Chain A, domain 1"/>
    <property type="match status" value="1"/>
</dbReference>
<name>A0ABP9SNP2_9ACTN</name>
<feature type="transmembrane region" description="Helical" evidence="1">
    <location>
        <begin position="223"/>
        <end position="245"/>
    </location>
</feature>
<keyword evidence="4" id="KW-1185">Reference proteome</keyword>
<gene>
    <name evidence="3" type="primary">eccD_5</name>
    <name evidence="3" type="ORF">GCM10023322_76130</name>
</gene>
<evidence type="ECO:0000313" key="3">
    <source>
        <dbReference type="EMBL" id="GAA5199768.1"/>
    </source>
</evidence>
<sequence length="464" mass="46918">MLDGRSRVTVVGERRRVDVALPSTAPIAEYSASLANLCGQGGRGVTPPAWSLAVAGDGPLSLTTSLADSGVVDGQVLYLRDLTRHPGSEAIVADIEELIAGAADDQRKADWPRSLVVMTLGLLWVAGAALLALRHSSGPVVSAVGLLVAGLLLLGTGWALAQRRVVVPATLCLLTSLTAVPCFAVAGALLTRAVAGDAFFWVGAIAGAAAAVLMIMATTPEAVVVLLGVPLAVAVLVAPLLLLVHATNVQVAATTVVAMLAVLGLSKTCTAFLTLWSTRRAGDSAGLADGATALLIRHRRLLAVLMTVPALSIAVGLPVLAASGNSFALAMAAVASLAVLIRAQQVGFASESVPLNSAGLVGLFAVVAVAATDIWRSDVATTIALLVAGLALIARSTVSMVLRAGGDEVADLPAGFPAGTGRPRGRRRFVDVVGVLCTLATISLALGVFGVYGELVDMGRGIVG</sequence>
<dbReference type="RefSeq" id="WP_345638123.1">
    <property type="nucleotide sequence ID" value="NZ_BAABJQ010000039.1"/>
</dbReference>
<keyword evidence="1" id="KW-1133">Transmembrane helix</keyword>
<reference evidence="4" key="1">
    <citation type="journal article" date="2019" name="Int. J. Syst. Evol. Microbiol.">
        <title>The Global Catalogue of Microorganisms (GCM) 10K type strain sequencing project: providing services to taxonomists for standard genome sequencing and annotation.</title>
        <authorList>
            <consortium name="The Broad Institute Genomics Platform"/>
            <consortium name="The Broad Institute Genome Sequencing Center for Infectious Disease"/>
            <person name="Wu L."/>
            <person name="Ma J."/>
        </authorList>
    </citation>
    <scope>NUCLEOTIDE SEQUENCE [LARGE SCALE GENOMIC DNA]</scope>
    <source>
        <strain evidence="4">JCM 18304</strain>
    </source>
</reference>
<keyword evidence="1" id="KW-0472">Membrane</keyword>
<dbReference type="Pfam" id="PF19053">
    <property type="entry name" value="EccD"/>
    <property type="match status" value="1"/>
</dbReference>
<dbReference type="InterPro" id="IPR024962">
    <property type="entry name" value="YukD-like"/>
</dbReference>
<proteinExistence type="predicted"/>
<accession>A0ABP9SNP2</accession>
<feature type="transmembrane region" description="Helical" evidence="1">
    <location>
        <begin position="165"/>
        <end position="186"/>
    </location>
</feature>
<feature type="transmembrane region" description="Helical" evidence="1">
    <location>
        <begin position="327"/>
        <end position="343"/>
    </location>
</feature>
<protein>
    <submittedName>
        <fullName evidence="3">Type VII secretion integral membrane protein EccD</fullName>
    </submittedName>
</protein>
<dbReference type="Pfam" id="PF08817">
    <property type="entry name" value="YukD"/>
    <property type="match status" value="1"/>
</dbReference>
<feature type="transmembrane region" description="Helical" evidence="1">
    <location>
        <begin position="381"/>
        <end position="402"/>
    </location>
</feature>
<feature type="transmembrane region" description="Helical" evidence="1">
    <location>
        <begin position="429"/>
        <end position="452"/>
    </location>
</feature>
<feature type="transmembrane region" description="Helical" evidence="1">
    <location>
        <begin position="198"/>
        <end position="216"/>
    </location>
</feature>
<evidence type="ECO:0000256" key="1">
    <source>
        <dbReference type="SAM" id="Phobius"/>
    </source>
</evidence>
<feature type="transmembrane region" description="Helical" evidence="1">
    <location>
        <begin position="251"/>
        <end position="276"/>
    </location>
</feature>
<keyword evidence="1" id="KW-0812">Transmembrane</keyword>
<feature type="transmembrane region" description="Helical" evidence="1">
    <location>
        <begin position="139"/>
        <end position="160"/>
    </location>
</feature>